<dbReference type="Proteomes" id="UP000178417">
    <property type="component" value="Unassembled WGS sequence"/>
</dbReference>
<gene>
    <name evidence="2" type="ORF">A2310_06035</name>
</gene>
<dbReference type="SUPFAM" id="SSF52833">
    <property type="entry name" value="Thioredoxin-like"/>
    <property type="match status" value="1"/>
</dbReference>
<protein>
    <recommendedName>
        <fullName evidence="1">Thioredoxin domain-containing protein</fullName>
    </recommendedName>
</protein>
<dbReference type="EMBL" id="MEUB01000020">
    <property type="protein sequence ID" value="OGC23156.1"/>
    <property type="molecule type" value="Genomic_DNA"/>
</dbReference>
<reference evidence="2 3" key="1">
    <citation type="journal article" date="2016" name="Nat. Commun.">
        <title>Thousands of microbial genomes shed light on interconnected biogeochemical processes in an aquifer system.</title>
        <authorList>
            <person name="Anantharaman K."/>
            <person name="Brown C.T."/>
            <person name="Hug L.A."/>
            <person name="Sharon I."/>
            <person name="Castelle C.J."/>
            <person name="Probst A.J."/>
            <person name="Thomas B.C."/>
            <person name="Singh A."/>
            <person name="Wilkins M.J."/>
            <person name="Karaoz U."/>
            <person name="Brodie E.L."/>
            <person name="Williams K.H."/>
            <person name="Hubbard S.S."/>
            <person name="Banfield J.F."/>
        </authorList>
    </citation>
    <scope>NUCLEOTIDE SEQUENCE [LARGE SCALE GENOMIC DNA]</scope>
</reference>
<feature type="domain" description="Thioredoxin" evidence="1">
    <location>
        <begin position="6"/>
        <end position="157"/>
    </location>
</feature>
<evidence type="ECO:0000259" key="1">
    <source>
        <dbReference type="PROSITE" id="PS51352"/>
    </source>
</evidence>
<dbReference type="GO" id="GO:0016209">
    <property type="term" value="F:antioxidant activity"/>
    <property type="evidence" value="ECO:0007669"/>
    <property type="project" value="InterPro"/>
</dbReference>
<sequence>MLVAMIAIIAITPCIAAAVPVKGGVPSALSLLDLSNRAVDLPSFKGSFTILFFFASWSKSCDKEVEMLNELYDAYEKKDLQIIGVSFDRDADEVKQFVKDKKIKFDIFVDKKLVSIDKYAILILPTTFTINKNGEIAGIYVDFDSNLKQSLAKFLGH</sequence>
<dbReference type="Pfam" id="PF00578">
    <property type="entry name" value="AhpC-TSA"/>
    <property type="match status" value="1"/>
</dbReference>
<dbReference type="PROSITE" id="PS51352">
    <property type="entry name" value="THIOREDOXIN_2"/>
    <property type="match status" value="1"/>
</dbReference>
<dbReference type="Gene3D" id="3.40.30.10">
    <property type="entry name" value="Glutaredoxin"/>
    <property type="match status" value="1"/>
</dbReference>
<dbReference type="PANTHER" id="PTHR42852">
    <property type="entry name" value="THIOL:DISULFIDE INTERCHANGE PROTEIN DSBE"/>
    <property type="match status" value="1"/>
</dbReference>
<dbReference type="InterPro" id="IPR050553">
    <property type="entry name" value="Thioredoxin_ResA/DsbE_sf"/>
</dbReference>
<dbReference type="STRING" id="1802579.A2310_06035"/>
<dbReference type="AlphaFoldDB" id="A0A1F4SRU3"/>
<evidence type="ECO:0000313" key="3">
    <source>
        <dbReference type="Proteomes" id="UP000178417"/>
    </source>
</evidence>
<comment type="caution">
    <text evidence="2">The sequence shown here is derived from an EMBL/GenBank/DDBJ whole genome shotgun (WGS) entry which is preliminary data.</text>
</comment>
<dbReference type="InterPro" id="IPR000866">
    <property type="entry name" value="AhpC/TSA"/>
</dbReference>
<accession>A0A1F4SRU3</accession>
<name>A0A1F4SRU3_UNCSA</name>
<evidence type="ECO:0000313" key="2">
    <source>
        <dbReference type="EMBL" id="OGC23156.1"/>
    </source>
</evidence>
<dbReference type="PANTHER" id="PTHR42852:SF17">
    <property type="entry name" value="THIOREDOXIN-LIKE PROTEIN HI_1115"/>
    <property type="match status" value="1"/>
</dbReference>
<organism evidence="2 3">
    <name type="scientific">candidate division WOR-1 bacterium RIFOXYB2_FULL_37_13</name>
    <dbReference type="NCBI Taxonomy" id="1802579"/>
    <lineage>
        <taxon>Bacteria</taxon>
        <taxon>Bacillati</taxon>
        <taxon>Saganbacteria</taxon>
    </lineage>
</organism>
<dbReference type="GO" id="GO:0016491">
    <property type="term" value="F:oxidoreductase activity"/>
    <property type="evidence" value="ECO:0007669"/>
    <property type="project" value="InterPro"/>
</dbReference>
<dbReference type="CDD" id="cd02966">
    <property type="entry name" value="TlpA_like_family"/>
    <property type="match status" value="1"/>
</dbReference>
<dbReference type="InterPro" id="IPR036249">
    <property type="entry name" value="Thioredoxin-like_sf"/>
</dbReference>
<dbReference type="InterPro" id="IPR013766">
    <property type="entry name" value="Thioredoxin_domain"/>
</dbReference>
<proteinExistence type="predicted"/>